<comment type="similarity">
    <text evidence="1 5">Belongs to the MreC family.</text>
</comment>
<evidence type="ECO:0000256" key="1">
    <source>
        <dbReference type="ARBA" id="ARBA00009369"/>
    </source>
</evidence>
<dbReference type="Gene3D" id="2.40.10.350">
    <property type="entry name" value="Rod shape-determining protein MreC, domain 2"/>
    <property type="match status" value="1"/>
</dbReference>
<gene>
    <name evidence="10" type="primary">mreC</name>
    <name evidence="10" type="ORF">C2L80_07775</name>
    <name evidence="9" type="ORF">K8V16_06525</name>
</gene>
<dbReference type="Gene3D" id="2.40.10.340">
    <property type="entry name" value="Rod shape-determining protein MreC, domain 1"/>
    <property type="match status" value="1"/>
</dbReference>
<evidence type="ECO:0000313" key="9">
    <source>
        <dbReference type="EMBL" id="HJH43436.1"/>
    </source>
</evidence>
<dbReference type="GO" id="GO:0005886">
    <property type="term" value="C:plasma membrane"/>
    <property type="evidence" value="ECO:0007669"/>
    <property type="project" value="TreeGrafter"/>
</dbReference>
<dbReference type="RefSeq" id="WP_087196061.1">
    <property type="nucleotide sequence ID" value="NZ_PPEL01000041.1"/>
</dbReference>
<name>A0A2K2U4G7_9ACTN</name>
<evidence type="ECO:0000256" key="5">
    <source>
        <dbReference type="PIRNR" id="PIRNR038471"/>
    </source>
</evidence>
<dbReference type="EMBL" id="PPEL01000041">
    <property type="protein sequence ID" value="PNV65225.1"/>
    <property type="molecule type" value="Genomic_DNA"/>
</dbReference>
<evidence type="ECO:0000313" key="11">
    <source>
        <dbReference type="Proteomes" id="UP000236488"/>
    </source>
</evidence>
<feature type="compositionally biased region" description="Acidic residues" evidence="7">
    <location>
        <begin position="293"/>
        <end position="303"/>
    </location>
</feature>
<dbReference type="GO" id="GO:0008360">
    <property type="term" value="P:regulation of cell shape"/>
    <property type="evidence" value="ECO:0007669"/>
    <property type="project" value="UniProtKB-KW"/>
</dbReference>
<sequence length="303" mass="30860">MALNFQQRGSALVRRVLLAFLVVVSLAMTTVYAREGDDGTLHRAQAVVSGAVAPLKLVGATASSGAQTASDALGDLAADADTLSELRAYNAELVEQYAQMEEYRQENERLRQLVDLKDTYGIEGVGARVIGNPAGAWDQTVTIDKGTDDGVGTGLTVMGTSGVVGQVVAADARTATVRLLTDPKSGAAAIVQSSRAQGVVRGSLEGLLYLEDLEADAEVSEGDVVVTSGLGGSYTRGLVIGTVVKVDAKQGDSSRRAVVSPNESASALEEVLVVFSALGDDGDGADGNGGVDAADDGEGGGAS</sequence>
<dbReference type="AlphaFoldDB" id="A0A2K2U4G7"/>
<dbReference type="Proteomes" id="UP000236488">
    <property type="component" value="Unassembled WGS sequence"/>
</dbReference>
<reference evidence="9" key="2">
    <citation type="journal article" date="2021" name="PeerJ">
        <title>Extensive microbial diversity within the chicken gut microbiome revealed by metagenomics and culture.</title>
        <authorList>
            <person name="Gilroy R."/>
            <person name="Ravi A."/>
            <person name="Getino M."/>
            <person name="Pursley I."/>
            <person name="Horton D.L."/>
            <person name="Alikhan N.F."/>
            <person name="Baker D."/>
            <person name="Gharbi K."/>
            <person name="Hall N."/>
            <person name="Watson M."/>
            <person name="Adriaenssens E.M."/>
            <person name="Foster-Nyarko E."/>
            <person name="Jarju S."/>
            <person name="Secka A."/>
            <person name="Antonio M."/>
            <person name="Oren A."/>
            <person name="Chaudhuri R.R."/>
            <person name="La Ragione R."/>
            <person name="Hildebrand F."/>
            <person name="Pallen M.J."/>
        </authorList>
    </citation>
    <scope>NUCLEOTIDE SEQUENCE</scope>
    <source>
        <strain evidence="9">USAMLcec12-2067</strain>
    </source>
</reference>
<dbReference type="Pfam" id="PF04085">
    <property type="entry name" value="MreC"/>
    <property type="match status" value="1"/>
</dbReference>
<evidence type="ECO:0000256" key="6">
    <source>
        <dbReference type="SAM" id="Coils"/>
    </source>
</evidence>
<reference evidence="10 11" key="1">
    <citation type="journal article" date="2018" name="Int. J. Syst. Evol. Microbiol.">
        <title>Rubneribacter badeniensis gen. nov., sp. nov. and Enteroscipio rubneri gen. nov., sp. nov., new members of the Eggerthellaceae isolated from human faeces.</title>
        <authorList>
            <person name="Danylec N."/>
            <person name="Gobl A."/>
            <person name="Stoll D.A."/>
            <person name="Hetzer B."/>
            <person name="Kulling S.E."/>
            <person name="Huch M."/>
        </authorList>
    </citation>
    <scope>NUCLEOTIDE SEQUENCE [LARGE SCALE GENOMIC DNA]</scope>
    <source>
        <strain evidence="10 11">ResAG-85</strain>
    </source>
</reference>
<dbReference type="NCBIfam" id="TIGR00219">
    <property type="entry name" value="mreC"/>
    <property type="match status" value="1"/>
</dbReference>
<organism evidence="10 11">
    <name type="scientific">Rubneribacter badeniensis</name>
    <dbReference type="NCBI Taxonomy" id="2070688"/>
    <lineage>
        <taxon>Bacteria</taxon>
        <taxon>Bacillati</taxon>
        <taxon>Actinomycetota</taxon>
        <taxon>Coriobacteriia</taxon>
        <taxon>Eggerthellales</taxon>
        <taxon>Eggerthellaceae</taxon>
        <taxon>Rubneribacter</taxon>
    </lineage>
</organism>
<dbReference type="EMBL" id="DYZL01000135">
    <property type="protein sequence ID" value="HJH43436.1"/>
    <property type="molecule type" value="Genomic_DNA"/>
</dbReference>
<feature type="region of interest" description="Disordered" evidence="7">
    <location>
        <begin position="281"/>
        <end position="303"/>
    </location>
</feature>
<reference evidence="9" key="3">
    <citation type="submission" date="2021-09" db="EMBL/GenBank/DDBJ databases">
        <authorList>
            <person name="Gilroy R."/>
        </authorList>
    </citation>
    <scope>NUCLEOTIDE SEQUENCE</scope>
    <source>
        <strain evidence="9">USAMLcec12-2067</strain>
    </source>
</reference>
<feature type="domain" description="Rod shape-determining protein MreC beta-barrel core" evidence="8">
    <location>
        <begin position="129"/>
        <end position="274"/>
    </location>
</feature>
<dbReference type="Proteomes" id="UP000789325">
    <property type="component" value="Unassembled WGS sequence"/>
</dbReference>
<keyword evidence="3 5" id="KW-0133">Cell shape</keyword>
<evidence type="ECO:0000256" key="7">
    <source>
        <dbReference type="SAM" id="MobiDB-lite"/>
    </source>
</evidence>
<comment type="function">
    <text evidence="5">Involved in formation and maintenance of cell shape.</text>
</comment>
<proteinExistence type="inferred from homology"/>
<dbReference type="PIRSF" id="PIRSF038471">
    <property type="entry name" value="MreC"/>
    <property type="match status" value="1"/>
</dbReference>
<evidence type="ECO:0000256" key="3">
    <source>
        <dbReference type="ARBA" id="ARBA00022960"/>
    </source>
</evidence>
<evidence type="ECO:0000313" key="10">
    <source>
        <dbReference type="EMBL" id="PNV65225.1"/>
    </source>
</evidence>
<keyword evidence="6" id="KW-0175">Coiled coil</keyword>
<comment type="caution">
    <text evidence="10">The sequence shown here is derived from an EMBL/GenBank/DDBJ whole genome shotgun (WGS) entry which is preliminary data.</text>
</comment>
<feature type="coiled-coil region" evidence="6">
    <location>
        <begin position="86"/>
        <end position="113"/>
    </location>
</feature>
<protein>
    <recommendedName>
        <fullName evidence="2 5">Cell shape-determining protein MreC</fullName>
    </recommendedName>
    <alternativeName>
        <fullName evidence="4 5">Cell shape protein MreC</fullName>
    </alternativeName>
</protein>
<dbReference type="InterPro" id="IPR042177">
    <property type="entry name" value="Cell/Rod_1"/>
</dbReference>
<evidence type="ECO:0000256" key="4">
    <source>
        <dbReference type="ARBA" id="ARBA00032089"/>
    </source>
</evidence>
<keyword evidence="11" id="KW-1185">Reference proteome</keyword>
<evidence type="ECO:0000256" key="2">
    <source>
        <dbReference type="ARBA" id="ARBA00013855"/>
    </source>
</evidence>
<dbReference type="PANTHER" id="PTHR34138">
    <property type="entry name" value="CELL SHAPE-DETERMINING PROTEIN MREC"/>
    <property type="match status" value="1"/>
</dbReference>
<evidence type="ECO:0000259" key="8">
    <source>
        <dbReference type="Pfam" id="PF04085"/>
    </source>
</evidence>
<accession>A0A2K2U4G7</accession>
<dbReference type="InterPro" id="IPR055342">
    <property type="entry name" value="MreC_beta-barrel_core"/>
</dbReference>
<dbReference type="InterPro" id="IPR007221">
    <property type="entry name" value="MreC"/>
</dbReference>
<dbReference type="InterPro" id="IPR042175">
    <property type="entry name" value="Cell/Rod_MreC_2"/>
</dbReference>
<dbReference type="PANTHER" id="PTHR34138:SF1">
    <property type="entry name" value="CELL SHAPE-DETERMINING PROTEIN MREC"/>
    <property type="match status" value="1"/>
</dbReference>